<keyword evidence="4" id="KW-1003">Cell membrane</keyword>
<evidence type="ECO:0000256" key="7">
    <source>
        <dbReference type="ARBA" id="ARBA00023136"/>
    </source>
</evidence>
<dbReference type="GO" id="GO:0005886">
    <property type="term" value="C:plasma membrane"/>
    <property type="evidence" value="ECO:0007669"/>
    <property type="project" value="UniProtKB-SubCell"/>
</dbReference>
<feature type="transmembrane region" description="Helical" evidence="8">
    <location>
        <begin position="393"/>
        <end position="410"/>
    </location>
</feature>
<evidence type="ECO:0000256" key="8">
    <source>
        <dbReference type="SAM" id="Phobius"/>
    </source>
</evidence>
<feature type="transmembrane region" description="Helical" evidence="8">
    <location>
        <begin position="241"/>
        <end position="261"/>
    </location>
</feature>
<feature type="transmembrane region" description="Helical" evidence="8">
    <location>
        <begin position="204"/>
        <end position="221"/>
    </location>
</feature>
<dbReference type="RefSeq" id="WP_032550925.1">
    <property type="nucleotide sequence ID" value="NZ_JFFR01000014.1"/>
</dbReference>
<evidence type="ECO:0000313" key="10">
    <source>
        <dbReference type="Proteomes" id="UP000027219"/>
    </source>
</evidence>
<dbReference type="InterPro" id="IPR017588">
    <property type="entry name" value="UacT-like"/>
</dbReference>
<keyword evidence="10" id="KW-1185">Reference proteome</keyword>
<keyword evidence="5 8" id="KW-0812">Transmembrane</keyword>
<dbReference type="NCBIfam" id="TIGR00801">
    <property type="entry name" value="ncs2"/>
    <property type="match status" value="1"/>
</dbReference>
<dbReference type="Proteomes" id="UP000027219">
    <property type="component" value="Unassembled WGS sequence"/>
</dbReference>
<feature type="transmembrane region" description="Helical" evidence="8">
    <location>
        <begin position="21"/>
        <end position="47"/>
    </location>
</feature>
<dbReference type="PROSITE" id="PS01116">
    <property type="entry name" value="XANTH_URACIL_PERMASE"/>
    <property type="match status" value="1"/>
</dbReference>
<feature type="transmembrane region" description="Helical" evidence="8">
    <location>
        <begin position="113"/>
        <end position="131"/>
    </location>
</feature>
<organism evidence="9 10">
    <name type="scientific">Vibrio fortis</name>
    <dbReference type="NCBI Taxonomy" id="212667"/>
    <lineage>
        <taxon>Bacteria</taxon>
        <taxon>Pseudomonadati</taxon>
        <taxon>Pseudomonadota</taxon>
        <taxon>Gammaproteobacteria</taxon>
        <taxon>Vibrionales</taxon>
        <taxon>Vibrionaceae</taxon>
        <taxon>Vibrio</taxon>
    </lineage>
</organism>
<dbReference type="NCBIfam" id="TIGR03173">
    <property type="entry name" value="pbuX"/>
    <property type="match status" value="1"/>
</dbReference>
<accession>A0A066UX23</accession>
<name>A0A066UX23_9VIBR</name>
<evidence type="ECO:0000313" key="9">
    <source>
        <dbReference type="EMBL" id="KDN28719.1"/>
    </source>
</evidence>
<feature type="transmembrane region" description="Helical" evidence="8">
    <location>
        <begin position="360"/>
        <end position="381"/>
    </location>
</feature>
<evidence type="ECO:0000256" key="1">
    <source>
        <dbReference type="ARBA" id="ARBA00004651"/>
    </source>
</evidence>
<feature type="transmembrane region" description="Helical" evidence="8">
    <location>
        <begin position="179"/>
        <end position="197"/>
    </location>
</feature>
<reference evidence="9 10" key="1">
    <citation type="submission" date="2014-02" db="EMBL/GenBank/DDBJ databases">
        <title>Vibrio fortis Dalian14 Genome Sequencing.</title>
        <authorList>
            <person name="Wang Y."/>
            <person name="Song L."/>
            <person name="Liu G."/>
            <person name="Ding J."/>
        </authorList>
    </citation>
    <scope>NUCLEOTIDE SEQUENCE [LARGE SCALE GENOMIC DNA]</scope>
    <source>
        <strain evidence="9 10">Dalian14</strain>
    </source>
</reference>
<dbReference type="STRING" id="212667.VFDL14_00135"/>
<feature type="transmembrane region" description="Helical" evidence="8">
    <location>
        <begin position="138"/>
        <end position="159"/>
    </location>
</feature>
<protein>
    <submittedName>
        <fullName evidence="9">Xanthine permease XanP</fullName>
    </submittedName>
</protein>
<feature type="transmembrane region" description="Helical" evidence="8">
    <location>
        <begin position="82"/>
        <end position="101"/>
    </location>
</feature>
<keyword evidence="6 8" id="KW-1133">Transmembrane helix</keyword>
<dbReference type="InterPro" id="IPR006043">
    <property type="entry name" value="NCS2"/>
</dbReference>
<dbReference type="PANTHER" id="PTHR42810">
    <property type="entry name" value="PURINE PERMEASE C1399.01C-RELATED"/>
    <property type="match status" value="1"/>
</dbReference>
<keyword evidence="7 8" id="KW-0472">Membrane</keyword>
<dbReference type="PANTHER" id="PTHR42810:SF2">
    <property type="entry name" value="PURINE PERMEASE C1399.01C-RELATED"/>
    <property type="match status" value="1"/>
</dbReference>
<evidence type="ECO:0000256" key="5">
    <source>
        <dbReference type="ARBA" id="ARBA00022692"/>
    </source>
</evidence>
<evidence type="ECO:0000256" key="2">
    <source>
        <dbReference type="ARBA" id="ARBA00008821"/>
    </source>
</evidence>
<evidence type="ECO:0000256" key="4">
    <source>
        <dbReference type="ARBA" id="ARBA00022475"/>
    </source>
</evidence>
<keyword evidence="3" id="KW-0813">Transport</keyword>
<feature type="transmembrane region" description="Helical" evidence="8">
    <location>
        <begin position="416"/>
        <end position="442"/>
    </location>
</feature>
<dbReference type="AlphaFoldDB" id="A0A066UX23"/>
<comment type="caution">
    <text evidence="9">The sequence shown here is derived from an EMBL/GenBank/DDBJ whole genome shotgun (WGS) entry which is preliminary data.</text>
</comment>
<evidence type="ECO:0000256" key="6">
    <source>
        <dbReference type="ARBA" id="ARBA00022989"/>
    </source>
</evidence>
<dbReference type="EMBL" id="JFFR01000014">
    <property type="protein sequence ID" value="KDN28719.1"/>
    <property type="molecule type" value="Genomic_DNA"/>
</dbReference>
<dbReference type="NCBIfam" id="NF037981">
    <property type="entry name" value="NCS2_1"/>
    <property type="match status" value="1"/>
</dbReference>
<sequence>MEQRNSELIYGLDDRPSVKAASYAALQHVLASFVGIITPTLIIGGVLGLGEHIPYLISMALMVSGVGTFIQAKRVGPVGAGMICVQGTSFAFLGSVLGAGFLVKANGGGPDEMLATIFGVCFFGAFIEILLSRFIDKLKVVITPVVTGIVITTIGISLIKVGVTDIAGGFGAEDFGAPSNLMLGAIVLGIIVALNLSQNIMVRLSSILIGLSIGWAIAITMGKASMPDFASQPLLSIPVPFKYGFAFDWQAFLPIAFIYLITAIESTGDLTANSMFSGQPIQGPKYIKRLKAGVLGDGVNSLIAAVFNTFPNTTFSQNNGVIHFTGIASRYIGYFIAGILFLLGMFPVLGAVLMTIPKPVLGGATLVMFGTVAAAGIKIIANEELDRRRIMTIAISFGLGLGVMLVPDLLKEAPKLVQSIFGSPVTMSGIAALIITGLMAIIPEKSEKPLPSNTQASEA</sequence>
<feature type="transmembrane region" description="Helical" evidence="8">
    <location>
        <begin position="331"/>
        <end position="354"/>
    </location>
</feature>
<dbReference type="GO" id="GO:0042907">
    <property type="term" value="F:xanthine transmembrane transporter activity"/>
    <property type="evidence" value="ECO:0007669"/>
    <property type="project" value="TreeGrafter"/>
</dbReference>
<feature type="transmembrane region" description="Helical" evidence="8">
    <location>
        <begin position="53"/>
        <end position="70"/>
    </location>
</feature>
<dbReference type="OrthoDB" id="9805749at2"/>
<proteinExistence type="inferred from homology"/>
<evidence type="ECO:0000256" key="3">
    <source>
        <dbReference type="ARBA" id="ARBA00022448"/>
    </source>
</evidence>
<comment type="subcellular location">
    <subcellularLocation>
        <location evidence="1">Cell membrane</location>
        <topology evidence="1">Multi-pass membrane protein</topology>
    </subcellularLocation>
</comment>
<comment type="similarity">
    <text evidence="2">Belongs to the nucleobase:cation symporter-2 (NCS2) (TC 2.A.40) family.</text>
</comment>
<dbReference type="Pfam" id="PF00860">
    <property type="entry name" value="Xan_ur_permease"/>
    <property type="match status" value="1"/>
</dbReference>
<dbReference type="InterPro" id="IPR006042">
    <property type="entry name" value="Xan_ur_permease"/>
</dbReference>
<gene>
    <name evidence="9" type="ORF">VFDL14_00135</name>
</gene>